<comment type="caution">
    <text evidence="6">The sequence shown here is derived from an EMBL/GenBank/DDBJ whole genome shotgun (WGS) entry which is preliminary data.</text>
</comment>
<name>A0A2N3N9V1_9PEZI</name>
<dbReference type="Proteomes" id="UP000233524">
    <property type="component" value="Unassembled WGS sequence"/>
</dbReference>
<dbReference type="InterPro" id="IPR002048">
    <property type="entry name" value="EF_hand_dom"/>
</dbReference>
<evidence type="ECO:0000256" key="2">
    <source>
        <dbReference type="ARBA" id="ARBA00022837"/>
    </source>
</evidence>
<dbReference type="InterPro" id="IPR040250">
    <property type="entry name" value="Nucleobindin"/>
</dbReference>
<dbReference type="VEuPathDB" id="FungiDB:jhhlp_003833"/>
<dbReference type="Pfam" id="PF00036">
    <property type="entry name" value="EF-hand_1"/>
    <property type="match status" value="1"/>
</dbReference>
<evidence type="ECO:0000259" key="5">
    <source>
        <dbReference type="PROSITE" id="PS50222"/>
    </source>
</evidence>
<evidence type="ECO:0000256" key="4">
    <source>
        <dbReference type="SAM" id="SignalP"/>
    </source>
</evidence>
<dbReference type="GO" id="GO:0005793">
    <property type="term" value="C:endoplasmic reticulum-Golgi intermediate compartment"/>
    <property type="evidence" value="ECO:0007669"/>
    <property type="project" value="TreeGrafter"/>
</dbReference>
<keyword evidence="2" id="KW-0106">Calcium</keyword>
<accession>A0A2N3N9V1</accession>
<keyword evidence="3" id="KW-0175">Coiled coil</keyword>
<organism evidence="6 7">
    <name type="scientific">Lomentospora prolificans</name>
    <dbReference type="NCBI Taxonomy" id="41688"/>
    <lineage>
        <taxon>Eukaryota</taxon>
        <taxon>Fungi</taxon>
        <taxon>Dikarya</taxon>
        <taxon>Ascomycota</taxon>
        <taxon>Pezizomycotina</taxon>
        <taxon>Sordariomycetes</taxon>
        <taxon>Hypocreomycetidae</taxon>
        <taxon>Microascales</taxon>
        <taxon>Microascaceae</taxon>
        <taxon>Lomentospora</taxon>
    </lineage>
</organism>
<protein>
    <recommendedName>
        <fullName evidence="5">EF-hand domain-containing protein</fullName>
    </recommendedName>
</protein>
<dbReference type="InParanoid" id="A0A2N3N9V1"/>
<evidence type="ECO:0000313" key="7">
    <source>
        <dbReference type="Proteomes" id="UP000233524"/>
    </source>
</evidence>
<reference evidence="6 7" key="1">
    <citation type="journal article" date="2017" name="G3 (Bethesda)">
        <title>First Draft Genome Sequence of the Pathogenic Fungus Lomentospora prolificans (Formerly Scedosporium prolificans).</title>
        <authorList>
            <person name="Luo R."/>
            <person name="Zimin A."/>
            <person name="Workman R."/>
            <person name="Fan Y."/>
            <person name="Pertea G."/>
            <person name="Grossman N."/>
            <person name="Wear M.P."/>
            <person name="Jia B."/>
            <person name="Miller H."/>
            <person name="Casadevall A."/>
            <person name="Timp W."/>
            <person name="Zhang S.X."/>
            <person name="Salzberg S.L."/>
        </authorList>
    </citation>
    <scope>NUCLEOTIDE SEQUENCE [LARGE SCALE GENOMIC DNA]</scope>
    <source>
        <strain evidence="6 7">JHH-5317</strain>
    </source>
</reference>
<sequence>MRLLVLPALSLAVTGAFAHGDHGSGSKQPAIPDDANWMTKHMAGKFSILNSQEHHLDSWDPASFFSLHDFNSDGAWQPEEILRTYGIFDKSNKDVTVERREAILKELMELLDRNGDGEVSREELRAFIAEGKTLPDMGTGPGHHGDEEYEYEIHHWEKYHGDDTELEDLTHPEDIEHFKLHDQMDEEEERLEELKKRSLIEENIPAMFLRPQ</sequence>
<dbReference type="PANTHER" id="PTHR19237">
    <property type="entry name" value="NUCLEOBINDIN"/>
    <property type="match status" value="1"/>
</dbReference>
<dbReference type="PANTHER" id="PTHR19237:SF20">
    <property type="entry name" value="NUCLEOBINDIN 1"/>
    <property type="match status" value="1"/>
</dbReference>
<feature type="chain" id="PRO_5014742638" description="EF-hand domain-containing protein" evidence="4">
    <location>
        <begin position="19"/>
        <end position="212"/>
    </location>
</feature>
<dbReference type="Gene3D" id="1.10.238.10">
    <property type="entry name" value="EF-hand"/>
    <property type="match status" value="1"/>
</dbReference>
<evidence type="ECO:0000256" key="3">
    <source>
        <dbReference type="SAM" id="Coils"/>
    </source>
</evidence>
<dbReference type="EMBL" id="NLAX01000010">
    <property type="protein sequence ID" value="PKS09219.1"/>
    <property type="molecule type" value="Genomic_DNA"/>
</dbReference>
<dbReference type="OrthoDB" id="289247at2759"/>
<dbReference type="FunCoup" id="A0A2N3N9V1">
    <property type="interactions" value="30"/>
</dbReference>
<dbReference type="InterPro" id="IPR011992">
    <property type="entry name" value="EF-hand-dom_pair"/>
</dbReference>
<evidence type="ECO:0000256" key="1">
    <source>
        <dbReference type="ARBA" id="ARBA00022729"/>
    </source>
</evidence>
<dbReference type="SUPFAM" id="SSF47473">
    <property type="entry name" value="EF-hand"/>
    <property type="match status" value="1"/>
</dbReference>
<feature type="coiled-coil region" evidence="3">
    <location>
        <begin position="177"/>
        <end position="204"/>
    </location>
</feature>
<dbReference type="GO" id="GO:0005509">
    <property type="term" value="F:calcium ion binding"/>
    <property type="evidence" value="ECO:0007669"/>
    <property type="project" value="InterPro"/>
</dbReference>
<dbReference type="AlphaFoldDB" id="A0A2N3N9V1"/>
<keyword evidence="1 4" id="KW-0732">Signal</keyword>
<dbReference type="PROSITE" id="PS00018">
    <property type="entry name" value="EF_HAND_1"/>
    <property type="match status" value="1"/>
</dbReference>
<dbReference type="PROSITE" id="PS50222">
    <property type="entry name" value="EF_HAND_2"/>
    <property type="match status" value="1"/>
</dbReference>
<evidence type="ECO:0000313" key="6">
    <source>
        <dbReference type="EMBL" id="PKS09219.1"/>
    </source>
</evidence>
<keyword evidence="7" id="KW-1185">Reference proteome</keyword>
<dbReference type="SMART" id="SM00054">
    <property type="entry name" value="EFh"/>
    <property type="match status" value="1"/>
</dbReference>
<dbReference type="InterPro" id="IPR018247">
    <property type="entry name" value="EF_Hand_1_Ca_BS"/>
</dbReference>
<gene>
    <name evidence="6" type="ORF">jhhlp_003833</name>
</gene>
<feature type="signal peptide" evidence="4">
    <location>
        <begin position="1"/>
        <end position="18"/>
    </location>
</feature>
<feature type="domain" description="EF-hand" evidence="5">
    <location>
        <begin position="99"/>
        <end position="134"/>
    </location>
</feature>
<proteinExistence type="predicted"/>